<dbReference type="Pfam" id="PF02229">
    <property type="entry name" value="PC4"/>
    <property type="match status" value="1"/>
</dbReference>
<reference evidence="9" key="1">
    <citation type="submission" date="2021-03" db="EMBL/GenBank/DDBJ databases">
        <authorList>
            <person name="Tagirdzhanova G."/>
        </authorList>
    </citation>
    <scope>NUCLEOTIDE SEQUENCE</scope>
</reference>
<comment type="subcellular location">
    <subcellularLocation>
        <location evidence="1">Nucleus</location>
    </subcellularLocation>
</comment>
<evidence type="ECO:0000313" key="9">
    <source>
        <dbReference type="EMBL" id="CAF9914937.1"/>
    </source>
</evidence>
<dbReference type="Proteomes" id="UP000664169">
    <property type="component" value="Unassembled WGS sequence"/>
</dbReference>
<feature type="region of interest" description="Disordered" evidence="7">
    <location>
        <begin position="118"/>
        <end position="164"/>
    </location>
</feature>
<dbReference type="Gene3D" id="2.30.31.10">
    <property type="entry name" value="Transcriptional Coactivator Pc4, Chain A"/>
    <property type="match status" value="1"/>
</dbReference>
<dbReference type="GO" id="GO:0005634">
    <property type="term" value="C:nucleus"/>
    <property type="evidence" value="ECO:0007669"/>
    <property type="project" value="UniProtKB-SubCell"/>
</dbReference>
<keyword evidence="10" id="KW-1185">Reference proteome</keyword>
<evidence type="ECO:0000256" key="4">
    <source>
        <dbReference type="ARBA" id="ARBA00023125"/>
    </source>
</evidence>
<dbReference type="EMBL" id="CAJPDQ010000009">
    <property type="protein sequence ID" value="CAF9914937.1"/>
    <property type="molecule type" value="Genomic_DNA"/>
</dbReference>
<protein>
    <recommendedName>
        <fullName evidence="8">Transcriptional coactivator p15 (PC4) C-terminal domain-containing protein</fullName>
    </recommendedName>
</protein>
<evidence type="ECO:0000256" key="3">
    <source>
        <dbReference type="ARBA" id="ARBA00023015"/>
    </source>
</evidence>
<evidence type="ECO:0000256" key="6">
    <source>
        <dbReference type="ARBA" id="ARBA00023242"/>
    </source>
</evidence>
<name>A0A8H3EYL9_9LECA</name>
<organism evidence="9 10">
    <name type="scientific">Gomphillus americanus</name>
    <dbReference type="NCBI Taxonomy" id="1940652"/>
    <lineage>
        <taxon>Eukaryota</taxon>
        <taxon>Fungi</taxon>
        <taxon>Dikarya</taxon>
        <taxon>Ascomycota</taxon>
        <taxon>Pezizomycotina</taxon>
        <taxon>Lecanoromycetes</taxon>
        <taxon>OSLEUM clade</taxon>
        <taxon>Ostropomycetidae</taxon>
        <taxon>Ostropales</taxon>
        <taxon>Graphidaceae</taxon>
        <taxon>Gomphilloideae</taxon>
        <taxon>Gomphillus</taxon>
    </lineage>
</organism>
<keyword evidence="4" id="KW-0238">DNA-binding</keyword>
<dbReference type="InterPro" id="IPR003173">
    <property type="entry name" value="PC4_C"/>
</dbReference>
<feature type="region of interest" description="Disordered" evidence="7">
    <location>
        <begin position="1"/>
        <end position="56"/>
    </location>
</feature>
<feature type="compositionally biased region" description="Basic and acidic residues" evidence="7">
    <location>
        <begin position="124"/>
        <end position="137"/>
    </location>
</feature>
<dbReference type="AlphaFoldDB" id="A0A8H3EYL9"/>
<dbReference type="PANTHER" id="PTHR13215">
    <property type="entry name" value="RNA POLYMERASE II TRANSCRIPTIONAL COACTIVATOR"/>
    <property type="match status" value="1"/>
</dbReference>
<evidence type="ECO:0000256" key="1">
    <source>
        <dbReference type="ARBA" id="ARBA00004123"/>
    </source>
</evidence>
<dbReference type="GO" id="GO:0003677">
    <property type="term" value="F:DNA binding"/>
    <property type="evidence" value="ECO:0007669"/>
    <property type="project" value="UniProtKB-KW"/>
</dbReference>
<evidence type="ECO:0000259" key="8">
    <source>
        <dbReference type="Pfam" id="PF02229"/>
    </source>
</evidence>
<feature type="compositionally biased region" description="Low complexity" evidence="7">
    <location>
        <begin position="138"/>
        <end position="147"/>
    </location>
</feature>
<dbReference type="InterPro" id="IPR009044">
    <property type="entry name" value="ssDNA-bd_transcriptional_reg"/>
</dbReference>
<gene>
    <name evidence="9" type="ORF">GOMPHAMPRED_008334</name>
</gene>
<sequence length="164" mass="17696">MPISKRKVTSSDEASSADEARSGGGAPAKKVAKTLKSTKGITGGEGSQRKRDGDGNAYWELTGRRRIVVSEFKGNRMISIREYYEKDGKELPGKKGISLPLDQFSALVSLLPQIEEQLQSQGDKLPRPEYGADKAMADGDAAADTAAPNRKANHEETSDEEKGQ</sequence>
<evidence type="ECO:0000256" key="5">
    <source>
        <dbReference type="ARBA" id="ARBA00023163"/>
    </source>
</evidence>
<proteinExistence type="inferred from homology"/>
<keyword evidence="3" id="KW-0805">Transcription regulation</keyword>
<evidence type="ECO:0000313" key="10">
    <source>
        <dbReference type="Proteomes" id="UP000664169"/>
    </source>
</evidence>
<feature type="domain" description="Transcriptional coactivator p15 (PC4) C-terminal" evidence="8">
    <location>
        <begin position="59"/>
        <end position="109"/>
    </location>
</feature>
<comment type="similarity">
    <text evidence="2">Belongs to the transcriptional coactivator PC4 family.</text>
</comment>
<dbReference type="OrthoDB" id="2505440at2759"/>
<dbReference type="GO" id="GO:0060261">
    <property type="term" value="P:positive regulation of transcription initiation by RNA polymerase II"/>
    <property type="evidence" value="ECO:0007669"/>
    <property type="project" value="InterPro"/>
</dbReference>
<feature type="compositionally biased region" description="Basic and acidic residues" evidence="7">
    <location>
        <begin position="152"/>
        <end position="164"/>
    </location>
</feature>
<evidence type="ECO:0000256" key="7">
    <source>
        <dbReference type="SAM" id="MobiDB-lite"/>
    </source>
</evidence>
<dbReference type="SUPFAM" id="SSF54447">
    <property type="entry name" value="ssDNA-binding transcriptional regulator domain"/>
    <property type="match status" value="1"/>
</dbReference>
<evidence type="ECO:0000256" key="2">
    <source>
        <dbReference type="ARBA" id="ARBA00009001"/>
    </source>
</evidence>
<keyword evidence="6" id="KW-0539">Nucleus</keyword>
<dbReference type="GO" id="GO:0003713">
    <property type="term" value="F:transcription coactivator activity"/>
    <property type="evidence" value="ECO:0007669"/>
    <property type="project" value="InterPro"/>
</dbReference>
<keyword evidence="5" id="KW-0804">Transcription</keyword>
<comment type="caution">
    <text evidence="9">The sequence shown here is derived from an EMBL/GenBank/DDBJ whole genome shotgun (WGS) entry which is preliminary data.</text>
</comment>
<dbReference type="InterPro" id="IPR045125">
    <property type="entry name" value="Sub1/Tcp4-like"/>
</dbReference>
<accession>A0A8H3EYL9</accession>